<dbReference type="Proteomes" id="UP000828048">
    <property type="component" value="Chromosome 4"/>
</dbReference>
<reference evidence="1 2" key="1">
    <citation type="journal article" date="2021" name="Hortic Res">
        <title>High-quality reference genome and annotation aids understanding of berry development for evergreen blueberry (Vaccinium darrowii).</title>
        <authorList>
            <person name="Yu J."/>
            <person name="Hulse-Kemp A.M."/>
            <person name="Babiker E."/>
            <person name="Staton M."/>
        </authorList>
    </citation>
    <scope>NUCLEOTIDE SEQUENCE [LARGE SCALE GENOMIC DNA]</scope>
    <source>
        <strain evidence="2">cv. NJ 8807/NJ 8810</strain>
        <tissue evidence="1">Young leaf</tissue>
    </source>
</reference>
<name>A0ACB7Z2M5_9ERIC</name>
<accession>A0ACB7Z2M5</accession>
<keyword evidence="2" id="KW-1185">Reference proteome</keyword>
<comment type="caution">
    <text evidence="1">The sequence shown here is derived from an EMBL/GenBank/DDBJ whole genome shotgun (WGS) entry which is preliminary data.</text>
</comment>
<gene>
    <name evidence="1" type="ORF">Vadar_005101</name>
</gene>
<protein>
    <submittedName>
        <fullName evidence="1">Uncharacterized protein</fullName>
    </submittedName>
</protein>
<proteinExistence type="predicted"/>
<sequence length="141" mass="15426">MIQLFYSAIFGEMVVILILLFNNPLRKLVVMALNRLKQGAGPLIAKTVAGVVFVMMSTTVYNIIEIHGRPVETINPTDQILHGIKTLEATKKQSLDDVKSGSSDKLKVLGDEISSLKAKIKQLESECESNGKEVKAAEANE</sequence>
<organism evidence="1 2">
    <name type="scientific">Vaccinium darrowii</name>
    <dbReference type="NCBI Taxonomy" id="229202"/>
    <lineage>
        <taxon>Eukaryota</taxon>
        <taxon>Viridiplantae</taxon>
        <taxon>Streptophyta</taxon>
        <taxon>Embryophyta</taxon>
        <taxon>Tracheophyta</taxon>
        <taxon>Spermatophyta</taxon>
        <taxon>Magnoliopsida</taxon>
        <taxon>eudicotyledons</taxon>
        <taxon>Gunneridae</taxon>
        <taxon>Pentapetalae</taxon>
        <taxon>asterids</taxon>
        <taxon>Ericales</taxon>
        <taxon>Ericaceae</taxon>
        <taxon>Vaccinioideae</taxon>
        <taxon>Vaccinieae</taxon>
        <taxon>Vaccinium</taxon>
    </lineage>
</organism>
<evidence type="ECO:0000313" key="2">
    <source>
        <dbReference type="Proteomes" id="UP000828048"/>
    </source>
</evidence>
<evidence type="ECO:0000313" key="1">
    <source>
        <dbReference type="EMBL" id="KAH7859755.1"/>
    </source>
</evidence>
<dbReference type="EMBL" id="CM037154">
    <property type="protein sequence ID" value="KAH7859755.1"/>
    <property type="molecule type" value="Genomic_DNA"/>
</dbReference>